<evidence type="ECO:0000313" key="2">
    <source>
        <dbReference type="Proteomes" id="UP000677180"/>
    </source>
</evidence>
<reference evidence="1" key="1">
    <citation type="submission" date="2021-03" db="EMBL/GenBank/DDBJ databases">
        <title>Human Oral Microbial Genomes.</title>
        <authorList>
            <person name="Johnston C.D."/>
            <person name="Chen T."/>
            <person name="Dewhirst F.E."/>
        </authorList>
    </citation>
    <scope>NUCLEOTIDE SEQUENCE</scope>
    <source>
        <strain evidence="1">F0714</strain>
    </source>
</reference>
<dbReference type="InterPro" id="IPR011990">
    <property type="entry name" value="TPR-like_helical_dom_sf"/>
</dbReference>
<dbReference type="AlphaFoldDB" id="A0AB37I7P0"/>
<proteinExistence type="predicted"/>
<organism evidence="1 2">
    <name type="scientific">Arachnia propionica</name>
    <dbReference type="NCBI Taxonomy" id="1750"/>
    <lineage>
        <taxon>Bacteria</taxon>
        <taxon>Bacillati</taxon>
        <taxon>Actinomycetota</taxon>
        <taxon>Actinomycetes</taxon>
        <taxon>Propionibacteriales</taxon>
        <taxon>Propionibacteriaceae</taxon>
        <taxon>Arachnia</taxon>
    </lineage>
</organism>
<evidence type="ECO:0000313" key="1">
    <source>
        <dbReference type="EMBL" id="QUC11744.1"/>
    </source>
</evidence>
<dbReference type="Proteomes" id="UP000677180">
    <property type="component" value="Chromosome"/>
</dbReference>
<protein>
    <recommendedName>
        <fullName evidence="3">Tetratricopeptide repeat protein</fullName>
    </recommendedName>
</protein>
<gene>
    <name evidence="1" type="ORF">J5A53_03335</name>
</gene>
<dbReference type="EMBL" id="CP072385">
    <property type="protein sequence ID" value="QUC11744.1"/>
    <property type="molecule type" value="Genomic_DNA"/>
</dbReference>
<dbReference type="RefSeq" id="WP_041696673.1">
    <property type="nucleotide sequence ID" value="NZ_CAJZDL010000050.1"/>
</dbReference>
<evidence type="ECO:0008006" key="3">
    <source>
        <dbReference type="Google" id="ProtNLM"/>
    </source>
</evidence>
<dbReference type="Gene3D" id="1.25.40.10">
    <property type="entry name" value="Tetratricopeptide repeat domain"/>
    <property type="match status" value="1"/>
</dbReference>
<name>A0AB37I7P0_9ACTN</name>
<dbReference type="SUPFAM" id="SSF48452">
    <property type="entry name" value="TPR-like"/>
    <property type="match status" value="1"/>
</dbReference>
<accession>A0AB37I7P0</accession>
<sequence>MHRLVADHIKTQNPQETDLVNDFIIQRAQKLGTDFTQAPELWEIDSIADALPGILTCKPELLGHIADFVRLVALRYVTDTRITAMLQNLTTHLSGTSTRTSFLAHTLLGDALQNTDPAQARESYQRSLAITRYLAEIWPDDLQPRRDFTVALINVAGMLKHSDPGQALELYEESLGIGRDLAERLSGDFQARRDLTVALINVAGMLKHSDPGQALKLYEESLRISRELAAQLPGNLQALSDRGVSAARLAQLLPTEDPERIPLWREAAISLRDALAIQPENKELGRMSYYVALYYADCHPDDRDEWLAYAAGLAECFGFGKE</sequence>